<evidence type="ECO:0000313" key="2">
    <source>
        <dbReference type="EMBL" id="GAB32506.1"/>
    </source>
</evidence>
<dbReference type="SUPFAM" id="SSF51735">
    <property type="entry name" value="NAD(P)-binding Rossmann-fold domains"/>
    <property type="match status" value="1"/>
</dbReference>
<dbReference type="Proteomes" id="UP000005038">
    <property type="component" value="Unassembled WGS sequence"/>
</dbReference>
<dbReference type="STRING" id="1108044.GOOTI_009_00060"/>
<reference evidence="2" key="1">
    <citation type="submission" date="2012-02" db="EMBL/GenBank/DDBJ databases">
        <title>Whole genome shotgun sequence of Gordonia otitidis NBRC 100426.</title>
        <authorList>
            <person name="Yoshida I."/>
            <person name="Hosoyama A."/>
            <person name="Tsuchikane K."/>
            <person name="Katsumata H."/>
            <person name="Yamazaki S."/>
            <person name="Fujita N."/>
        </authorList>
    </citation>
    <scope>NUCLEOTIDE SEQUENCE [LARGE SCALE GENOMIC DNA]</scope>
    <source>
        <strain evidence="2">NBRC 100426</strain>
    </source>
</reference>
<dbReference type="OrthoDB" id="9801785at2"/>
<dbReference type="RefSeq" id="WP_007236774.1">
    <property type="nucleotide sequence ID" value="NZ_BAFB01000009.1"/>
</dbReference>
<dbReference type="GO" id="GO:0005737">
    <property type="term" value="C:cytoplasm"/>
    <property type="evidence" value="ECO:0007669"/>
    <property type="project" value="TreeGrafter"/>
</dbReference>
<dbReference type="InterPro" id="IPR036291">
    <property type="entry name" value="NAD(P)-bd_dom_sf"/>
</dbReference>
<keyword evidence="3" id="KW-1185">Reference proteome</keyword>
<dbReference type="InterPro" id="IPR001509">
    <property type="entry name" value="Epimerase_deHydtase"/>
</dbReference>
<gene>
    <name evidence="2" type="ORF">GOOTI_009_00060</name>
</gene>
<evidence type="ECO:0000259" key="1">
    <source>
        <dbReference type="Pfam" id="PF01370"/>
    </source>
</evidence>
<feature type="domain" description="NAD-dependent epimerase/dehydratase" evidence="1">
    <location>
        <begin position="4"/>
        <end position="228"/>
    </location>
</feature>
<dbReference type="AlphaFoldDB" id="H5TG98"/>
<name>H5TG98_GORO1</name>
<dbReference type="EMBL" id="BAFB01000009">
    <property type="protein sequence ID" value="GAB32506.1"/>
    <property type="molecule type" value="Genomic_DNA"/>
</dbReference>
<accession>H5TG98</accession>
<dbReference type="Pfam" id="PF01370">
    <property type="entry name" value="Epimerase"/>
    <property type="match status" value="1"/>
</dbReference>
<sequence length="344" mass="36944">MTSLVIGASGFLGSTLTRRLVASGEKVRILVRATSDTRATDDLDVERRVGELNHADVVAEAMSGCTDVYHCVVDTRAWLLDPAPLYATNVELLRSVLEIAARMPLRRFVFTSTMATIGVPVSGVADESTEFNWERRATDYVRSRVAAERLALGYAHEHEVPVVAMCVSNTYGAGDIAPTPHGSFVAGAALGKLPFGIRGMRCESVGIDDAAQALILAAEHGHNGERYIVSERSIDLGEVIRIAAAAAGRRPPRPVLGRAALYAAGAAGSAMSTLSRSPGRLRIGTVRLMHCIPEMSHDKAVRELGWHPQPVTEAIAEGARFWVDRAARRRSAASTPGSVERRLT</sequence>
<protein>
    <submittedName>
        <fullName evidence="2">NAD-dependent epimerase/dehydratase family protein</fullName>
    </submittedName>
</protein>
<dbReference type="InterPro" id="IPR051783">
    <property type="entry name" value="NAD(P)-dependent_oxidoreduct"/>
</dbReference>
<dbReference type="GO" id="GO:0004029">
    <property type="term" value="F:aldehyde dehydrogenase (NAD+) activity"/>
    <property type="evidence" value="ECO:0007669"/>
    <property type="project" value="TreeGrafter"/>
</dbReference>
<organism evidence="2 3">
    <name type="scientific">Gordonia otitidis (strain DSM 44809 / CCUG 52243 / JCM 12355 / NBRC 100426 / IFM 10032)</name>
    <dbReference type="NCBI Taxonomy" id="1108044"/>
    <lineage>
        <taxon>Bacteria</taxon>
        <taxon>Bacillati</taxon>
        <taxon>Actinomycetota</taxon>
        <taxon>Actinomycetes</taxon>
        <taxon>Mycobacteriales</taxon>
        <taxon>Gordoniaceae</taxon>
        <taxon>Gordonia</taxon>
    </lineage>
</organism>
<evidence type="ECO:0000313" key="3">
    <source>
        <dbReference type="Proteomes" id="UP000005038"/>
    </source>
</evidence>
<dbReference type="PANTHER" id="PTHR48079">
    <property type="entry name" value="PROTEIN YEEZ"/>
    <property type="match status" value="1"/>
</dbReference>
<comment type="caution">
    <text evidence="2">The sequence shown here is derived from an EMBL/GenBank/DDBJ whole genome shotgun (WGS) entry which is preliminary data.</text>
</comment>
<proteinExistence type="predicted"/>
<dbReference type="Gene3D" id="3.40.50.720">
    <property type="entry name" value="NAD(P)-binding Rossmann-like Domain"/>
    <property type="match status" value="1"/>
</dbReference>
<dbReference type="PANTHER" id="PTHR48079:SF6">
    <property type="entry name" value="NAD(P)-BINDING DOMAIN-CONTAINING PROTEIN-RELATED"/>
    <property type="match status" value="1"/>
</dbReference>